<comment type="catalytic activity">
    <reaction evidence="9 10">
        <text>oxaloacetate + ATP = phosphoenolpyruvate + ADP + CO2</text>
        <dbReference type="Rhea" id="RHEA:18617"/>
        <dbReference type="ChEBI" id="CHEBI:16452"/>
        <dbReference type="ChEBI" id="CHEBI:16526"/>
        <dbReference type="ChEBI" id="CHEBI:30616"/>
        <dbReference type="ChEBI" id="CHEBI:58702"/>
        <dbReference type="ChEBI" id="CHEBI:456216"/>
        <dbReference type="EC" id="4.1.1.49"/>
    </reaction>
</comment>
<dbReference type="HAMAP" id="MF_00453">
    <property type="entry name" value="PEPCK_ATP"/>
    <property type="match status" value="1"/>
</dbReference>
<evidence type="ECO:0000256" key="10">
    <source>
        <dbReference type="HAMAP-Rule" id="MF_00453"/>
    </source>
</evidence>
<feature type="binding site" evidence="10">
    <location>
        <position position="214"/>
    </location>
    <ligand>
        <name>Mn(2+)</name>
        <dbReference type="ChEBI" id="CHEBI:29035"/>
    </ligand>
</feature>
<comment type="subcellular location">
    <subcellularLocation>
        <location evidence="10">Cytoplasm</location>
    </subcellularLocation>
</comment>
<evidence type="ECO:0000256" key="7">
    <source>
        <dbReference type="ARBA" id="ARBA00022840"/>
    </source>
</evidence>
<dbReference type="NCBIfam" id="TIGR00224">
    <property type="entry name" value="pckA"/>
    <property type="match status" value="1"/>
</dbReference>
<comment type="cofactor">
    <cofactor evidence="10">
        <name>Mn(2+)</name>
        <dbReference type="ChEBI" id="CHEBI:29035"/>
    </cofactor>
    <text evidence="10">Binds 1 Mn(2+) ion per subunit.</text>
</comment>
<keyword evidence="10" id="KW-0963">Cytoplasm</keyword>
<accession>A0A2U3KMZ2</accession>
<comment type="function">
    <text evidence="10">Involved in the gluconeogenesis. Catalyzes the conversion of oxaloacetate (OAA) to phosphoenolpyruvate (PEP) through direct phosphoryl transfer between the nucleoside triphosphate and OAA.</text>
</comment>
<dbReference type="GO" id="GO:0005524">
    <property type="term" value="F:ATP binding"/>
    <property type="evidence" value="ECO:0007669"/>
    <property type="project" value="UniProtKB-UniRule"/>
</dbReference>
<evidence type="ECO:0000313" key="12">
    <source>
        <dbReference type="Proteomes" id="UP000238701"/>
    </source>
</evidence>
<keyword evidence="8 10" id="KW-0456">Lyase</keyword>
<proteinExistence type="inferred from homology"/>
<feature type="binding site" evidence="10">
    <location>
        <position position="336"/>
    </location>
    <ligand>
        <name>ATP</name>
        <dbReference type="ChEBI" id="CHEBI:30616"/>
    </ligand>
</feature>
<keyword evidence="6 10" id="KW-0210">Decarboxylase</keyword>
<dbReference type="GO" id="GO:0004612">
    <property type="term" value="F:phosphoenolpyruvate carboxykinase (ATP) activity"/>
    <property type="evidence" value="ECO:0007669"/>
    <property type="project" value="UniProtKB-UniRule"/>
</dbReference>
<dbReference type="SUPFAM" id="SSF68923">
    <property type="entry name" value="PEP carboxykinase N-terminal domain"/>
    <property type="match status" value="1"/>
</dbReference>
<dbReference type="SUPFAM" id="SSF53795">
    <property type="entry name" value="PEP carboxykinase-like"/>
    <property type="match status" value="1"/>
</dbReference>
<evidence type="ECO:0000256" key="4">
    <source>
        <dbReference type="ARBA" id="ARBA00022432"/>
    </source>
</evidence>
<evidence type="ECO:0000256" key="2">
    <source>
        <dbReference type="ARBA" id="ARBA00006052"/>
    </source>
</evidence>
<feature type="binding site" evidence="10">
    <location>
        <position position="298"/>
    </location>
    <ligand>
        <name>ATP</name>
        <dbReference type="ChEBI" id="CHEBI:30616"/>
    </ligand>
</feature>
<dbReference type="OrthoDB" id="9806325at2"/>
<dbReference type="Gene3D" id="3.90.228.20">
    <property type="match status" value="1"/>
</dbReference>
<feature type="binding site" evidence="10">
    <location>
        <position position="462"/>
    </location>
    <ligand>
        <name>ATP</name>
        <dbReference type="ChEBI" id="CHEBI:30616"/>
    </ligand>
</feature>
<comment type="similarity">
    <text evidence="2 10">Belongs to the phosphoenolpyruvate carboxykinase (ATP) family.</text>
</comment>
<reference evidence="12" key="1">
    <citation type="submission" date="2018-02" db="EMBL/GenBank/DDBJ databases">
        <authorList>
            <person name="Hausmann B."/>
        </authorList>
    </citation>
    <scope>NUCLEOTIDE SEQUENCE [LARGE SCALE GENOMIC DNA]</scope>
    <source>
        <strain evidence="12">Peat soil MAG SbA1</strain>
    </source>
</reference>
<dbReference type="PANTHER" id="PTHR30031">
    <property type="entry name" value="PHOSPHOENOLPYRUVATE CARBOXYKINASE ATP"/>
    <property type="match status" value="1"/>
</dbReference>
<dbReference type="CDD" id="cd00484">
    <property type="entry name" value="PEPCK_ATP"/>
    <property type="match status" value="1"/>
</dbReference>
<dbReference type="GO" id="GO:0005829">
    <property type="term" value="C:cytosol"/>
    <property type="evidence" value="ECO:0007669"/>
    <property type="project" value="TreeGrafter"/>
</dbReference>
<evidence type="ECO:0000256" key="3">
    <source>
        <dbReference type="ARBA" id="ARBA00012363"/>
    </source>
</evidence>
<gene>
    <name evidence="10 11" type="primary">pckA</name>
    <name evidence="11" type="ORF">SBA1_340064</name>
</gene>
<keyword evidence="4 10" id="KW-0312">Gluconeogenesis</keyword>
<keyword evidence="11" id="KW-0808">Transferase</keyword>
<organism evidence="11 12">
    <name type="scientific">Candidatus Sulfotelmatobacter kueseliae</name>
    <dbReference type="NCBI Taxonomy" id="2042962"/>
    <lineage>
        <taxon>Bacteria</taxon>
        <taxon>Pseudomonadati</taxon>
        <taxon>Acidobacteriota</taxon>
        <taxon>Terriglobia</taxon>
        <taxon>Terriglobales</taxon>
        <taxon>Candidatus Korobacteraceae</taxon>
        <taxon>Candidatus Sulfotelmatobacter</taxon>
    </lineage>
</organism>
<keyword evidence="10" id="KW-0479">Metal-binding</keyword>
<dbReference type="Gene3D" id="2.170.8.10">
    <property type="entry name" value="Phosphoenolpyruvate Carboxykinase, domain 2"/>
    <property type="match status" value="1"/>
</dbReference>
<feature type="binding site" evidence="10">
    <location>
        <position position="72"/>
    </location>
    <ligand>
        <name>substrate</name>
    </ligand>
</feature>
<dbReference type="InterPro" id="IPR015994">
    <property type="entry name" value="PEPCK_ATP_CS"/>
</dbReference>
<evidence type="ECO:0000313" key="11">
    <source>
        <dbReference type="EMBL" id="SPF41022.1"/>
    </source>
</evidence>
<dbReference type="Pfam" id="PF01293">
    <property type="entry name" value="PEPCK_ATP"/>
    <property type="match status" value="1"/>
</dbReference>
<feature type="binding site" evidence="10">
    <location>
        <position position="214"/>
    </location>
    <ligand>
        <name>ATP</name>
        <dbReference type="ChEBI" id="CHEBI:30616"/>
    </ligand>
</feature>
<keyword evidence="11" id="KW-0670">Pyruvate</keyword>
<sequence length="553" mass="61497">MNIYLDVQSPAVKEAGKLASSYGLQNHGLVNLRRVYWNLPTPALYEESIFRSEGTLSHLGPLVVNTGKHTARAAADKFVVREESTEEKIWWGQYNRPFTGESFSALLTRLQGYLQGRDVFVQDCYAGADPEHSLPIRIITQKAWHSLFARTMFLKIRSQDALQRHIPEFTVIAVPSFQASPMVDGTRTETFIIINFRERLAIIGGSSYAGEIKKTIFTVLNFLLPLEGILSMHCSANVGAEGDVAIFFGLSGTGKTTLSADPKRRLIGDDEHGWSDNGVFNFEDGCYAKVIRLSPEAEPQIYACTRRFGTVLENVTFDPVSRRLDLNDYTVTENTRAAYPLSYIDNCMPEKRAGHPKNVIFLTCDASGVMPPIAKLNPDQAIYHFISGYTSKIAGTEIGLGVEPEMTFSTCFGGPFMVHHPLAYAELLKKKIQKHGAHVWLVNTGWTGGPFGVGKRISIHHTRALLNAALSGSLVNVEYKKDPVFGFDVPVKCEGVPSQILDPANTWPSQEQYYNKYDALAARFIENFKLMMTECPEQILEAGPKRLTTSAVR</sequence>
<feature type="binding site" evidence="10">
    <location>
        <position position="214"/>
    </location>
    <ligand>
        <name>substrate</name>
    </ligand>
</feature>
<dbReference type="InterPro" id="IPR008210">
    <property type="entry name" value="PEP_carboxykinase_N"/>
</dbReference>
<feature type="binding site" evidence="10">
    <location>
        <position position="270"/>
    </location>
    <ligand>
        <name>Mn(2+)</name>
        <dbReference type="ChEBI" id="CHEBI:29035"/>
    </ligand>
</feature>
<name>A0A2U3KMZ2_9BACT</name>
<comment type="pathway">
    <text evidence="1 10">Carbohydrate biosynthesis; gluconeogenesis.</text>
</comment>
<protein>
    <recommendedName>
        <fullName evidence="3 10">Phosphoenolpyruvate carboxykinase (ATP)</fullName>
        <shortName evidence="10">PCK</shortName>
        <shortName evidence="10">PEP carboxykinase</shortName>
        <shortName evidence="10">PEPCK</shortName>
        <ecNumber evidence="3 10">4.1.1.49</ecNumber>
    </recommendedName>
</protein>
<feature type="binding site" evidence="10">
    <location>
        <position position="208"/>
    </location>
    <ligand>
        <name>substrate</name>
    </ligand>
</feature>
<dbReference type="GO" id="GO:0006094">
    <property type="term" value="P:gluconeogenesis"/>
    <property type="evidence" value="ECO:0007669"/>
    <property type="project" value="UniProtKB-UniRule"/>
</dbReference>
<dbReference type="NCBIfam" id="NF006821">
    <property type="entry name" value="PRK09344.1-3"/>
    <property type="match status" value="1"/>
</dbReference>
<dbReference type="Proteomes" id="UP000238701">
    <property type="component" value="Unassembled WGS sequence"/>
</dbReference>
<keyword evidence="7 10" id="KW-0067">ATP-binding</keyword>
<evidence type="ECO:0000256" key="8">
    <source>
        <dbReference type="ARBA" id="ARBA00023239"/>
    </source>
</evidence>
<dbReference type="Gene3D" id="3.40.449.10">
    <property type="entry name" value="Phosphoenolpyruvate Carboxykinase, domain 1"/>
    <property type="match status" value="1"/>
</dbReference>
<evidence type="ECO:0000256" key="1">
    <source>
        <dbReference type="ARBA" id="ARBA00004742"/>
    </source>
</evidence>
<dbReference type="NCBIfam" id="NF006820">
    <property type="entry name" value="PRK09344.1-2"/>
    <property type="match status" value="1"/>
</dbReference>
<dbReference type="PIRSF" id="PIRSF006294">
    <property type="entry name" value="PEP_crbxkin"/>
    <property type="match status" value="1"/>
</dbReference>
<keyword evidence="10" id="KW-0464">Manganese</keyword>
<evidence type="ECO:0000256" key="9">
    <source>
        <dbReference type="ARBA" id="ARBA00047371"/>
    </source>
</evidence>
<dbReference type="GO" id="GO:0016301">
    <property type="term" value="F:kinase activity"/>
    <property type="evidence" value="ECO:0007669"/>
    <property type="project" value="UniProtKB-KW"/>
</dbReference>
<dbReference type="GO" id="GO:0046872">
    <property type="term" value="F:metal ion binding"/>
    <property type="evidence" value="ECO:0007669"/>
    <property type="project" value="UniProtKB-KW"/>
</dbReference>
<feature type="binding site" evidence="10">
    <location>
        <begin position="456"/>
        <end position="457"/>
    </location>
    <ligand>
        <name>ATP</name>
        <dbReference type="ChEBI" id="CHEBI:30616"/>
    </ligand>
</feature>
<dbReference type="EC" id="4.1.1.49" evidence="3 10"/>
<feature type="binding site" evidence="10">
    <location>
        <position position="233"/>
    </location>
    <ligand>
        <name>Mn(2+)</name>
        <dbReference type="ChEBI" id="CHEBI:29035"/>
    </ligand>
</feature>
<dbReference type="PANTHER" id="PTHR30031:SF0">
    <property type="entry name" value="PHOSPHOENOLPYRUVATE CARBOXYKINASE (ATP)"/>
    <property type="match status" value="1"/>
</dbReference>
<dbReference type="EMBL" id="OMOD01000127">
    <property type="protein sequence ID" value="SPF41022.1"/>
    <property type="molecule type" value="Genomic_DNA"/>
</dbReference>
<feature type="binding site" evidence="10">
    <location>
        <position position="336"/>
    </location>
    <ligand>
        <name>substrate</name>
    </ligand>
</feature>
<evidence type="ECO:0000256" key="6">
    <source>
        <dbReference type="ARBA" id="ARBA00022793"/>
    </source>
</evidence>
<feature type="binding site" evidence="10">
    <location>
        <begin position="249"/>
        <end position="257"/>
    </location>
    <ligand>
        <name>ATP</name>
        <dbReference type="ChEBI" id="CHEBI:30616"/>
    </ligand>
</feature>
<dbReference type="InterPro" id="IPR013035">
    <property type="entry name" value="PEP_carboxykinase_C"/>
</dbReference>
<feature type="binding site" evidence="10">
    <location>
        <position position="233"/>
    </location>
    <ligand>
        <name>ATP</name>
        <dbReference type="ChEBI" id="CHEBI:30616"/>
    </ligand>
</feature>
<dbReference type="PROSITE" id="PS00532">
    <property type="entry name" value="PEPCK_ATP"/>
    <property type="match status" value="1"/>
</dbReference>
<dbReference type="UniPathway" id="UPA00138"/>
<dbReference type="AlphaFoldDB" id="A0A2U3KMZ2"/>
<keyword evidence="11" id="KW-0418">Kinase</keyword>
<keyword evidence="5 10" id="KW-0547">Nucleotide-binding</keyword>
<dbReference type="InterPro" id="IPR001272">
    <property type="entry name" value="PEP_carboxykinase_ATP"/>
</dbReference>
<evidence type="ECO:0000256" key="5">
    <source>
        <dbReference type="ARBA" id="ARBA00022741"/>
    </source>
</evidence>